<feature type="transmembrane region" description="Helical" evidence="1">
    <location>
        <begin position="176"/>
        <end position="200"/>
    </location>
</feature>
<feature type="transmembrane region" description="Helical" evidence="1">
    <location>
        <begin position="242"/>
        <end position="264"/>
    </location>
</feature>
<gene>
    <name evidence="2" type="ORF">BCR15_12830</name>
</gene>
<dbReference type="RefSeq" id="WP_068749947.1">
    <property type="nucleotide sequence ID" value="NZ_MBQD01000004.1"/>
</dbReference>
<feature type="transmembrane region" description="Helical" evidence="1">
    <location>
        <begin position="212"/>
        <end position="230"/>
    </location>
</feature>
<evidence type="ECO:0000313" key="3">
    <source>
        <dbReference type="Proteomes" id="UP000093501"/>
    </source>
</evidence>
<sequence>MPLDGATGADLDGRIAEWRAWLTRRGAAAPDVNALEERLRSHAEDLALAGLSADEAFLIAATRLASEDALTRDWARGQQNSLVSRLLVAGDDSIRTTRRAMVVGVAIATVGAFFAVAAVVANIYPFPGATETSATEILLVVHLPVLLWFVVGLAHAGTRWRQSDARMDAVRFTGEWAIYFALIALGGGVLVGLSVAVFSAIRLEVEDVVVEWVLPFGAAGAVIVAALLVEAKRSVIENIAPVLTKLFTPLFALLLLAFLGAMAWTRTVDIDREVLIIFDLLLVVVLALALFSMSARGPGAPPGAFDRLQLVLVVSALVVDAVGLSAMVSRIALWGPSPNKLVALGLNIVLFINLAWLAWMLLGFLRRRRTHASLERWQMAYLPIYAAWAAIVVVVVPPVFGFA</sequence>
<feature type="transmembrane region" description="Helical" evidence="1">
    <location>
        <begin position="341"/>
        <end position="365"/>
    </location>
</feature>
<name>A0A1C0ARP1_9ACTN</name>
<accession>A0A1C0ARP1</accession>
<evidence type="ECO:0008006" key="4">
    <source>
        <dbReference type="Google" id="ProtNLM"/>
    </source>
</evidence>
<protein>
    <recommendedName>
        <fullName evidence="4">DUF4153 domain-containing protein</fullName>
    </recommendedName>
</protein>
<reference evidence="3" key="1">
    <citation type="submission" date="2016-07" db="EMBL/GenBank/DDBJ databases">
        <authorList>
            <person name="Florea S."/>
            <person name="Webb J.S."/>
            <person name="Jaromczyk J."/>
            <person name="Schardl C.L."/>
        </authorList>
    </citation>
    <scope>NUCLEOTIDE SEQUENCE [LARGE SCALE GENOMIC DNA]</scope>
    <source>
        <strain evidence="3">IPBSL-7</strain>
    </source>
</reference>
<feature type="transmembrane region" description="Helical" evidence="1">
    <location>
        <begin position="137"/>
        <end position="156"/>
    </location>
</feature>
<feature type="transmembrane region" description="Helical" evidence="1">
    <location>
        <begin position="377"/>
        <end position="400"/>
    </location>
</feature>
<feature type="transmembrane region" description="Helical" evidence="1">
    <location>
        <begin position="276"/>
        <end position="296"/>
    </location>
</feature>
<keyword evidence="1" id="KW-0812">Transmembrane</keyword>
<keyword evidence="1" id="KW-1133">Transmembrane helix</keyword>
<comment type="caution">
    <text evidence="2">The sequence shown here is derived from an EMBL/GenBank/DDBJ whole genome shotgun (WGS) entry which is preliminary data.</text>
</comment>
<proteinExistence type="predicted"/>
<feature type="transmembrane region" description="Helical" evidence="1">
    <location>
        <begin position="102"/>
        <end position="125"/>
    </location>
</feature>
<dbReference type="AlphaFoldDB" id="A0A1C0ARP1"/>
<evidence type="ECO:0000256" key="1">
    <source>
        <dbReference type="SAM" id="Phobius"/>
    </source>
</evidence>
<organism evidence="2 3">
    <name type="scientific">Tessaracoccus lapidicaptus</name>
    <dbReference type="NCBI Taxonomy" id="1427523"/>
    <lineage>
        <taxon>Bacteria</taxon>
        <taxon>Bacillati</taxon>
        <taxon>Actinomycetota</taxon>
        <taxon>Actinomycetes</taxon>
        <taxon>Propionibacteriales</taxon>
        <taxon>Propionibacteriaceae</taxon>
        <taxon>Tessaracoccus</taxon>
    </lineage>
</organism>
<evidence type="ECO:0000313" key="2">
    <source>
        <dbReference type="EMBL" id="OCL36959.1"/>
    </source>
</evidence>
<dbReference type="EMBL" id="MBQD01000004">
    <property type="protein sequence ID" value="OCL36959.1"/>
    <property type="molecule type" value="Genomic_DNA"/>
</dbReference>
<feature type="transmembrane region" description="Helical" evidence="1">
    <location>
        <begin position="308"/>
        <end position="329"/>
    </location>
</feature>
<keyword evidence="3" id="KW-1185">Reference proteome</keyword>
<keyword evidence="1" id="KW-0472">Membrane</keyword>
<dbReference type="Proteomes" id="UP000093501">
    <property type="component" value="Unassembled WGS sequence"/>
</dbReference>